<protein>
    <submittedName>
        <fullName evidence="4">Cell surface protein</fullName>
    </submittedName>
</protein>
<organism evidence="4 5">
    <name type="scientific">Ligilactobacillus hayakitensis DSM 18933 = JCM 14209</name>
    <dbReference type="NCBI Taxonomy" id="1423755"/>
    <lineage>
        <taxon>Bacteria</taxon>
        <taxon>Bacillati</taxon>
        <taxon>Bacillota</taxon>
        <taxon>Bacilli</taxon>
        <taxon>Lactobacillales</taxon>
        <taxon>Lactobacillaceae</taxon>
        <taxon>Ligilactobacillus</taxon>
    </lineage>
</organism>
<feature type="region of interest" description="Disordered" evidence="1">
    <location>
        <begin position="457"/>
        <end position="618"/>
    </location>
</feature>
<reference evidence="4 5" key="1">
    <citation type="journal article" date="2015" name="Genome Announc.">
        <title>Expanding the biotechnology potential of lactobacilli through comparative genomics of 213 strains and associated genera.</title>
        <authorList>
            <person name="Sun Z."/>
            <person name="Harris H.M."/>
            <person name="McCann A."/>
            <person name="Guo C."/>
            <person name="Argimon S."/>
            <person name="Zhang W."/>
            <person name="Yang X."/>
            <person name="Jeffery I.B."/>
            <person name="Cooney J.C."/>
            <person name="Kagawa T.F."/>
            <person name="Liu W."/>
            <person name="Song Y."/>
            <person name="Salvetti E."/>
            <person name="Wrobel A."/>
            <person name="Rasinkangas P."/>
            <person name="Parkhill J."/>
            <person name="Rea M.C."/>
            <person name="O'Sullivan O."/>
            <person name="Ritari J."/>
            <person name="Douillard F.P."/>
            <person name="Paul Ross R."/>
            <person name="Yang R."/>
            <person name="Briner A.E."/>
            <person name="Felis G.E."/>
            <person name="de Vos W.M."/>
            <person name="Barrangou R."/>
            <person name="Klaenhammer T.R."/>
            <person name="Caufield P.W."/>
            <person name="Cui Y."/>
            <person name="Zhang H."/>
            <person name="O'Toole P.W."/>
        </authorList>
    </citation>
    <scope>NUCLEOTIDE SEQUENCE [LARGE SCALE GENOMIC DNA]</scope>
    <source>
        <strain evidence="4 5">DSM 18933</strain>
    </source>
</reference>
<evidence type="ECO:0000256" key="2">
    <source>
        <dbReference type="SAM" id="Phobius"/>
    </source>
</evidence>
<feature type="compositionally biased region" description="Low complexity" evidence="1">
    <location>
        <begin position="536"/>
        <end position="546"/>
    </location>
</feature>
<dbReference type="EMBL" id="AZGD01000052">
    <property type="protein sequence ID" value="KRM19370.1"/>
    <property type="molecule type" value="Genomic_DNA"/>
</dbReference>
<name>A0A0R1WN87_9LACO</name>
<evidence type="ECO:0000256" key="1">
    <source>
        <dbReference type="SAM" id="MobiDB-lite"/>
    </source>
</evidence>
<feature type="transmembrane region" description="Helical" evidence="2">
    <location>
        <begin position="627"/>
        <end position="644"/>
    </location>
</feature>
<feature type="compositionally biased region" description="Low complexity" evidence="1">
    <location>
        <begin position="563"/>
        <end position="577"/>
    </location>
</feature>
<dbReference type="InterPro" id="IPR026588">
    <property type="entry name" value="Choice_anch_A"/>
</dbReference>
<sequence>MFVTTLTTAAILGAAATNVDAEEINTPVVDDNLQQVTPPAAELTQNEVTLTADEKVDDTKTNQVADDSVKQPDQTTQETPSSETTIKTDSSKTSDSSQSTQSSLESKVPKVENKVNEKQVTKTPTTKATPNQPSQQAKAMNSNSTIFNDSYLKDLGIDLNDDALKLATLFHIFAKEVSLGADTNGNIATALLNATVDFGTRNDSVNITAGDIDYIQQLATNLKDCSFRNEKGNHVVLGEDVDYQENDGKVFINGVGMTHLKPGEVKKDADGKVYIDFDEVFKNLTAKSEEFYGKAETTGVIKDFSDMNNKVIDVSQITDNKIIYVDLDFKELNAAQPLNIKGLSKDPNGPMVVINVKGDNKASEIKEIQTQVKLYYGDDKESINPSEGHKYANHILWNFGQGTEEYKVNCGYLMGSILAPNATFIADVNVDGNIIANKVMIEHGESHRWDLHYDVTKEGDDDAKDEGDKKEDEEPSGGESTPPSTDDKPGSDDKPSGDNNPGDTPGDKDQPGSDSGDGDDKGDTSGGDKDDDDAGQDSSDNGNNQETTDEETNQEQDNESDNTDNTQSQQTQHQSVQATPNVAKQVGIQTTRSQSRSNQGLQQQVQSNKKEQIGNTLPHTGEVEQAGIGRIFGILLGIVTFLFVKKKNKNEEDDENK</sequence>
<feature type="compositionally biased region" description="Polar residues" evidence="1">
    <location>
        <begin position="578"/>
        <end position="618"/>
    </location>
</feature>
<keyword evidence="2" id="KW-1133">Transmembrane helix</keyword>
<feature type="region of interest" description="Disordered" evidence="1">
    <location>
        <begin position="45"/>
        <end position="142"/>
    </location>
</feature>
<dbReference type="AlphaFoldDB" id="A0A0R1WN87"/>
<proteinExistence type="predicted"/>
<keyword evidence="2" id="KW-0472">Membrane</keyword>
<dbReference type="STRING" id="1423755.FC40_GL000181"/>
<feature type="compositionally biased region" description="Basic and acidic residues" evidence="1">
    <location>
        <begin position="518"/>
        <end position="528"/>
    </location>
</feature>
<dbReference type="eggNOG" id="ENOG502ZB4C">
    <property type="taxonomic scope" value="Bacteria"/>
</dbReference>
<feature type="compositionally biased region" description="Acidic residues" evidence="1">
    <location>
        <begin position="547"/>
        <end position="562"/>
    </location>
</feature>
<feature type="compositionally biased region" description="Polar residues" evidence="1">
    <location>
        <begin position="121"/>
        <end position="142"/>
    </location>
</feature>
<keyword evidence="5" id="KW-1185">Reference proteome</keyword>
<dbReference type="NCBIfam" id="TIGR01167">
    <property type="entry name" value="LPXTG_anchor"/>
    <property type="match status" value="1"/>
</dbReference>
<dbReference type="Pfam" id="PF20597">
    <property type="entry name" value="pAdhesive_15"/>
    <property type="match status" value="1"/>
</dbReference>
<evidence type="ECO:0000313" key="4">
    <source>
        <dbReference type="EMBL" id="KRM19370.1"/>
    </source>
</evidence>
<gene>
    <name evidence="4" type="ORF">FC40_GL000181</name>
</gene>
<evidence type="ECO:0000313" key="5">
    <source>
        <dbReference type="Proteomes" id="UP000051054"/>
    </source>
</evidence>
<keyword evidence="2" id="KW-0812">Transmembrane</keyword>
<comment type="caution">
    <text evidence="4">The sequence shown here is derived from an EMBL/GenBank/DDBJ whole genome shotgun (WGS) entry which is preliminary data.</text>
</comment>
<accession>A0A0R1WN87</accession>
<dbReference type="Proteomes" id="UP000051054">
    <property type="component" value="Unassembled WGS sequence"/>
</dbReference>
<feature type="compositionally biased region" description="Low complexity" evidence="1">
    <location>
        <begin position="74"/>
        <end position="106"/>
    </location>
</feature>
<feature type="compositionally biased region" description="Basic and acidic residues" evidence="1">
    <location>
        <begin position="107"/>
        <end position="120"/>
    </location>
</feature>
<feature type="compositionally biased region" description="Basic and acidic residues" evidence="1">
    <location>
        <begin position="485"/>
        <end position="496"/>
    </location>
</feature>
<dbReference type="PATRIC" id="fig|1423755.3.peg.194"/>
<feature type="domain" description="Choice-of-anchor A" evidence="3">
    <location>
        <begin position="166"/>
        <end position="447"/>
    </location>
</feature>
<evidence type="ECO:0000259" key="3">
    <source>
        <dbReference type="Pfam" id="PF20597"/>
    </source>
</evidence>